<dbReference type="AlphaFoldDB" id="A0A9E4K8W6"/>
<accession>A0A9E4K8W6</accession>
<dbReference type="InterPro" id="IPR047655">
    <property type="entry name" value="Transpos_IS630-like"/>
</dbReference>
<dbReference type="PANTHER" id="PTHR30347:SF1">
    <property type="entry name" value="MECHANOSENSITIVE CHANNEL MSCK"/>
    <property type="match status" value="1"/>
</dbReference>
<evidence type="ECO:0000313" key="2">
    <source>
        <dbReference type="EMBL" id="MCG7941364.1"/>
    </source>
</evidence>
<dbReference type="SUPFAM" id="SSF46689">
    <property type="entry name" value="Homeodomain-like"/>
    <property type="match status" value="1"/>
</dbReference>
<feature type="domain" description="Tc1-like transposase DDE" evidence="1">
    <location>
        <begin position="176"/>
        <end position="318"/>
    </location>
</feature>
<dbReference type="GO" id="GO:0003676">
    <property type="term" value="F:nucleic acid binding"/>
    <property type="evidence" value="ECO:0007669"/>
    <property type="project" value="InterPro"/>
</dbReference>
<comment type="caution">
    <text evidence="2">The sequence shown here is derived from an EMBL/GenBank/DDBJ whole genome shotgun (WGS) entry which is preliminary data.</text>
</comment>
<dbReference type="InterPro" id="IPR012337">
    <property type="entry name" value="RNaseH-like_sf"/>
</dbReference>
<reference evidence="2" key="1">
    <citation type="journal article" date="2021" name="Proc. Natl. Acad. Sci. U.S.A.">
        <title>Global biogeography of chemosynthetic symbionts reveals both localized and globally distributed symbiont groups. .</title>
        <authorList>
            <person name="Osvatic J.T."/>
            <person name="Wilkins L.G.E."/>
            <person name="Leibrecht L."/>
            <person name="Leray M."/>
            <person name="Zauner S."/>
            <person name="Polzin J."/>
            <person name="Camacho Y."/>
            <person name="Gros O."/>
            <person name="van Gils J.A."/>
            <person name="Eisen J.A."/>
            <person name="Petersen J.M."/>
            <person name="Yuen B."/>
        </authorList>
    </citation>
    <scope>NUCLEOTIDE SEQUENCE</scope>
    <source>
        <strain evidence="2">MAGL173</strain>
    </source>
</reference>
<gene>
    <name evidence="2" type="ORF">JAZ04_21230</name>
</gene>
<dbReference type="InterPro" id="IPR009057">
    <property type="entry name" value="Homeodomain-like_sf"/>
</dbReference>
<dbReference type="PANTHER" id="PTHR30347">
    <property type="entry name" value="POTASSIUM CHANNEL RELATED"/>
    <property type="match status" value="1"/>
</dbReference>
<dbReference type="SUPFAM" id="SSF53098">
    <property type="entry name" value="Ribonuclease H-like"/>
    <property type="match status" value="1"/>
</dbReference>
<dbReference type="Proteomes" id="UP000886687">
    <property type="component" value="Unassembled WGS sequence"/>
</dbReference>
<protein>
    <submittedName>
        <fullName evidence="2">IS630 family transposase</fullName>
    </submittedName>
</protein>
<sequence length="358" mass="40619">MAKKAAPFYITKDAQEELTGWLRCTSLSHGLALRARIILKLASGNSPLDISRSLGIGRGTVHKWRNRFKEGGIDGLYDASRSGRPSVIDEKTVQKVLKMTCEQVPHESTHWSIALMAEYAQISTWQVRQIWDAADLKPHRLKTFKISNDPEFAEKVVDVVGLYMDPPSNAIVLSVDEKTQIQALDRTQPGLPLSEGRIASRTHDYKRHGTASLYAAFNILSGEVIAKVTDRHRAKEFIDFLKQIDKSTPKNLDLHIILDNLSAHKTVDVIQWLEKHPRIHFHFTPTSASWLNAVEGWFAQLERRALYRGIFTSVKDLKDEINRYVKVHNKYSAKPFRWTKSAEKIIASVNRAKNASSN</sequence>
<proteinExistence type="predicted"/>
<evidence type="ECO:0000313" key="3">
    <source>
        <dbReference type="Proteomes" id="UP000886687"/>
    </source>
</evidence>
<dbReference type="InterPro" id="IPR052702">
    <property type="entry name" value="MscS-like_channel"/>
</dbReference>
<name>A0A9E4K8W6_9GAMM</name>
<dbReference type="Pfam" id="PF13565">
    <property type="entry name" value="HTH_32"/>
    <property type="match status" value="1"/>
</dbReference>
<dbReference type="Pfam" id="PF13358">
    <property type="entry name" value="DDE_3"/>
    <property type="match status" value="1"/>
</dbReference>
<dbReference type="InterPro" id="IPR036397">
    <property type="entry name" value="RNaseH_sf"/>
</dbReference>
<dbReference type="Gene3D" id="3.30.420.10">
    <property type="entry name" value="Ribonuclease H-like superfamily/Ribonuclease H"/>
    <property type="match status" value="1"/>
</dbReference>
<organism evidence="2 3">
    <name type="scientific">Candidatus Thiodiazotropha lotti</name>
    <dbReference type="NCBI Taxonomy" id="2792787"/>
    <lineage>
        <taxon>Bacteria</taxon>
        <taxon>Pseudomonadati</taxon>
        <taxon>Pseudomonadota</taxon>
        <taxon>Gammaproteobacteria</taxon>
        <taxon>Chromatiales</taxon>
        <taxon>Sedimenticolaceae</taxon>
        <taxon>Candidatus Thiodiazotropha</taxon>
    </lineage>
</organism>
<dbReference type="EMBL" id="JAEPDI010000028">
    <property type="protein sequence ID" value="MCG7941364.1"/>
    <property type="molecule type" value="Genomic_DNA"/>
</dbReference>
<dbReference type="InterPro" id="IPR038717">
    <property type="entry name" value="Tc1-like_DDE_dom"/>
</dbReference>
<evidence type="ECO:0000259" key="1">
    <source>
        <dbReference type="Pfam" id="PF13358"/>
    </source>
</evidence>
<dbReference type="NCBIfam" id="NF033545">
    <property type="entry name" value="transpos_IS630"/>
    <property type="match status" value="1"/>
</dbReference>